<protein>
    <submittedName>
        <fullName evidence="4">Uncharacterized protein</fullName>
    </submittedName>
</protein>
<evidence type="ECO:0000256" key="3">
    <source>
        <dbReference type="SAM" id="Phobius"/>
    </source>
</evidence>
<keyword evidence="3" id="KW-0472">Membrane</keyword>
<proteinExistence type="predicted"/>
<keyword evidence="3" id="KW-0812">Transmembrane</keyword>
<reference evidence="4 5" key="1">
    <citation type="submission" date="2016-02" db="EMBL/GenBank/DDBJ databases">
        <title>Genome analysis of coral dinoflagellate symbionts highlights evolutionary adaptations to a symbiotic lifestyle.</title>
        <authorList>
            <person name="Aranda M."/>
            <person name="Li Y."/>
            <person name="Liew Y.J."/>
            <person name="Baumgarten S."/>
            <person name="Simakov O."/>
            <person name="Wilson M."/>
            <person name="Piel J."/>
            <person name="Ashoor H."/>
            <person name="Bougouffa S."/>
            <person name="Bajic V.B."/>
            <person name="Ryu T."/>
            <person name="Ravasi T."/>
            <person name="Bayer T."/>
            <person name="Micklem G."/>
            <person name="Kim H."/>
            <person name="Bhak J."/>
            <person name="Lajeunesse T.C."/>
            <person name="Voolstra C.R."/>
        </authorList>
    </citation>
    <scope>NUCLEOTIDE SEQUENCE [LARGE SCALE GENOMIC DNA]</scope>
    <source>
        <strain evidence="4 5">CCMP2467</strain>
    </source>
</reference>
<feature type="region of interest" description="Disordered" evidence="2">
    <location>
        <begin position="877"/>
        <end position="953"/>
    </location>
</feature>
<feature type="transmembrane region" description="Helical" evidence="3">
    <location>
        <begin position="488"/>
        <end position="507"/>
    </location>
</feature>
<keyword evidence="1" id="KW-0175">Coiled coil</keyword>
<dbReference type="AlphaFoldDB" id="A0A1Q9CH55"/>
<comment type="caution">
    <text evidence="4">The sequence shown here is derived from an EMBL/GenBank/DDBJ whole genome shotgun (WGS) entry which is preliminary data.</text>
</comment>
<evidence type="ECO:0000313" key="4">
    <source>
        <dbReference type="EMBL" id="OLP82264.1"/>
    </source>
</evidence>
<evidence type="ECO:0000313" key="5">
    <source>
        <dbReference type="Proteomes" id="UP000186817"/>
    </source>
</evidence>
<evidence type="ECO:0000256" key="1">
    <source>
        <dbReference type="SAM" id="Coils"/>
    </source>
</evidence>
<accession>A0A1Q9CH55</accession>
<dbReference type="InterPro" id="IPR027417">
    <property type="entry name" value="P-loop_NTPase"/>
</dbReference>
<feature type="compositionally biased region" description="Polar residues" evidence="2">
    <location>
        <begin position="942"/>
        <end position="951"/>
    </location>
</feature>
<organism evidence="4 5">
    <name type="scientific">Symbiodinium microadriaticum</name>
    <name type="common">Dinoflagellate</name>
    <name type="synonym">Zooxanthella microadriatica</name>
    <dbReference type="NCBI Taxonomy" id="2951"/>
    <lineage>
        <taxon>Eukaryota</taxon>
        <taxon>Sar</taxon>
        <taxon>Alveolata</taxon>
        <taxon>Dinophyceae</taxon>
        <taxon>Suessiales</taxon>
        <taxon>Symbiodiniaceae</taxon>
        <taxon>Symbiodinium</taxon>
    </lineage>
</organism>
<evidence type="ECO:0000256" key="2">
    <source>
        <dbReference type="SAM" id="MobiDB-lite"/>
    </source>
</evidence>
<dbReference type="EMBL" id="LSRX01001209">
    <property type="protein sequence ID" value="OLP82264.1"/>
    <property type="molecule type" value="Genomic_DNA"/>
</dbReference>
<feature type="compositionally biased region" description="Basic and acidic residues" evidence="2">
    <location>
        <begin position="877"/>
        <end position="890"/>
    </location>
</feature>
<keyword evidence="5" id="KW-1185">Reference proteome</keyword>
<sequence>MYVTIRMTAVGHVGFVGLFLASIARGYSEEADALKTEIVKYKEGWFTAACPGDLVVHLLSSSRTVSEPLRLEIEIYNICQATQLNSEITCPGSAKINVELKKTSSNKIANLPAKLEVKILDPSRKEHPWGSAIVDFPYHAYRPVFWTGKRRYNFLAIGFPGAGKTTYITSLSSALSVSNDQRLPRDIGQGRGHNTKAITKYDLSSLLDDSSIGVTFWDTWGICEGETCQFRDFSEAFLQNLTDGKVPDGFHLKEYDAHKGIFNEINGHQMFSEAHRMHGVLFFMRYEHSVREPEKSLAKKYVAKISELGYSTMVVLTWLQTACEKNNTAACENERVEKVSKALDVPPSTIFPFTRGSVTLLGYKVSMYGLKILQTAMDNAEQFSKSMELAHQKSIRERAEKEAQEQADRKEAQKMVGTGPQWGDSVHAALAELRALWIFSPEDQVLVRSAGFFTAILGFFICNWSFGALRISIGDLPEWRRREVHVDLWLRVLVGLLVLCSLALAVLPGVRTSMIPSQWERHSSRACSSDSLLLQASEATIVDRGLSLGRALLSEADCRAQCDARWDCSFASWSSSSCSLYSQCLQVSKSQFKLFQKSSDARWQLGPLLISNLLSLLFPSMSGLAMCSVLASAGWSLVASGLEIGVAAALSAASLVLQFAAQQQLQERKMHVQKDEAAKNVRQREIEQKLWKEAGSVWNRFRGLVHNPLDEIVNAMESVADRAWEIEQLLDQEAENAAVEDGRSSALAVKGTPNATVKAGLLNKAKHHLQAYASRLQSDPGMAFDRDDLLTELAKATEDAGAAAGGAAVDICKKVAFAVSGGWIGVGAAVGATVASHGRASNSAEAPGATESLAVIEDGDGLQRRATKGNIEFALRDRRTSYADGQTDRSSRHRNQSPDPSKALGSIPGKTETIPRPADAVQRSEQSLTDADAPQKSGGTEEVSTPGTASACTDADPCEVAVAASPAKQITRPGLAALAVVPLLLTLLPWFLCRRLEVNLPSIQLHFQRTDGRDHLPSDISRQQVLEVIRGNSALPERWQISESDAASGDPVVYVTTSTASRWEETLFVERQFRQLNERIHALLLIRLAPFDQCEEREERDKVEEFISVDCAFNVVARSEQVLLEYNALSAKFRSARTS</sequence>
<dbReference type="Proteomes" id="UP000186817">
    <property type="component" value="Unassembled WGS sequence"/>
</dbReference>
<dbReference type="Gene3D" id="3.40.50.300">
    <property type="entry name" value="P-loop containing nucleotide triphosphate hydrolases"/>
    <property type="match status" value="1"/>
</dbReference>
<feature type="coiled-coil region" evidence="1">
    <location>
        <begin position="389"/>
        <end position="416"/>
    </location>
</feature>
<keyword evidence="3" id="KW-1133">Transmembrane helix</keyword>
<name>A0A1Q9CH55_SYMMI</name>
<gene>
    <name evidence="4" type="ORF">AK812_SmicGene37097</name>
</gene>
<dbReference type="SUPFAM" id="SSF52540">
    <property type="entry name" value="P-loop containing nucleoside triphosphate hydrolases"/>
    <property type="match status" value="1"/>
</dbReference>
<dbReference type="OrthoDB" id="25620at2759"/>